<name>A0A412GNS9_9BACT</name>
<evidence type="ECO:0000256" key="1">
    <source>
        <dbReference type="ARBA" id="ARBA00007401"/>
    </source>
</evidence>
<dbReference type="PROSITE" id="PS00608">
    <property type="entry name" value="GLYCOSYL_HYDROL_F2_2"/>
    <property type="match status" value="1"/>
</dbReference>
<accession>A0A412GNS9</accession>
<keyword evidence="3" id="KW-0326">Glycosidase</keyword>
<feature type="domain" description="DUF4982" evidence="7">
    <location>
        <begin position="660"/>
        <end position="719"/>
    </location>
</feature>
<organism evidence="9 10">
    <name type="scientific">Phocaeicola coprocola</name>
    <dbReference type="NCBI Taxonomy" id="310298"/>
    <lineage>
        <taxon>Bacteria</taxon>
        <taxon>Pseudomonadati</taxon>
        <taxon>Bacteroidota</taxon>
        <taxon>Bacteroidia</taxon>
        <taxon>Bacteroidales</taxon>
        <taxon>Bacteroidaceae</taxon>
        <taxon>Phocaeicola</taxon>
    </lineage>
</organism>
<dbReference type="Proteomes" id="UP000285864">
    <property type="component" value="Unassembled WGS sequence"/>
</dbReference>
<comment type="similarity">
    <text evidence="1">Belongs to the glycosyl hydrolase 2 family.</text>
</comment>
<sequence>MSHKFIQSIIIGVCCMFLLGACSSPSSEPRERLSFNDGWCFSLIDDSLAAQVDFADSGWRKLNLPHDWAIEGDFSQDNSSGTGGGALPGGIGWYRKTFIPADGDKGKHFRIEFDGVYMNSEVFINGISLGKRPYGYISFSYDLTPYLKWGEKNVIAVRVDNAEQPNSRWYSGCGIYRNVWLVKTGDIRVAEWGTYVTATSVDTQEASLKVVTTVENIGTQADAGVSVYSILQDAEGKKVAQAESSLNTIAGKAVDVSQDLKVSSPLLWSIERPYMYTLVTEIQKDGQCVDRYVTPVGIRRFSFDAAKGFTLNGKPVKINGVCMHHDLGCLGAAVNVRAIERQLQILKEMGCNGIRCSHNPPAPELLDLCDRMGFIVMDEAFDMWRKKKTAHDYARYFNEWHEKDLHDFILRDRNHPSIFMWSIGNEVLEQWSDAQADTLSLEEANLILNFGHSADMLAKEGEESVNSLLTKKLADFVRTLDPTRPITAGCNEPNPANHLFRSGALDIIGYNYHNVNIPEVPKNFPGKPFIITESNSALMTRGYYRMPSDQMFIWPERWDKPFYDSTFACSSYENCHVPWGNTHEESLLLIKKNDFISGQYVWTGFDYIGEPTPYGWPARSSYFGIVDLAGFPKDVYYLYQSEWTDKQVLHLFPHWNWTEGQDVDMWCYYNQADEVELFVNGKSQGIKSKDDNHLHVFWRVKYEPGSVKVVARKAGTVVAEKEIRTAGTPSMIRLTPDRNILKADGTDLSFVTVEILDAEGNICPLADNLVRFEVEGNLFIAGVDNGNQTSMERFKDNKRKVFNGKCLVVLQNNGKTGAARLKAISEGLKEAVVDIVSE</sequence>
<dbReference type="Gene3D" id="2.60.40.10">
    <property type="entry name" value="Immunoglobulins"/>
    <property type="match status" value="3"/>
</dbReference>
<evidence type="ECO:0000313" key="9">
    <source>
        <dbReference type="EMBL" id="RGR96416.1"/>
    </source>
</evidence>
<dbReference type="SUPFAM" id="SSF49303">
    <property type="entry name" value="beta-Galactosidase/glucuronidase domain"/>
    <property type="match status" value="1"/>
</dbReference>
<evidence type="ECO:0000256" key="3">
    <source>
        <dbReference type="ARBA" id="ARBA00023295"/>
    </source>
</evidence>
<keyword evidence="2" id="KW-0378">Hydrolase</keyword>
<dbReference type="PANTHER" id="PTHR42732:SF1">
    <property type="entry name" value="BETA-MANNOSIDASE"/>
    <property type="match status" value="1"/>
</dbReference>
<dbReference type="Pfam" id="PF00703">
    <property type="entry name" value="Glyco_hydro_2"/>
    <property type="match status" value="1"/>
</dbReference>
<dbReference type="InterPro" id="IPR013783">
    <property type="entry name" value="Ig-like_fold"/>
</dbReference>
<evidence type="ECO:0000259" key="8">
    <source>
        <dbReference type="Pfam" id="PF18565"/>
    </source>
</evidence>
<evidence type="ECO:0000256" key="2">
    <source>
        <dbReference type="ARBA" id="ARBA00022801"/>
    </source>
</evidence>
<dbReference type="InterPro" id="IPR008979">
    <property type="entry name" value="Galactose-bd-like_sf"/>
</dbReference>
<reference evidence="9 10" key="1">
    <citation type="submission" date="2018-08" db="EMBL/GenBank/DDBJ databases">
        <title>A genome reference for cultivated species of the human gut microbiota.</title>
        <authorList>
            <person name="Zou Y."/>
            <person name="Xue W."/>
            <person name="Luo G."/>
        </authorList>
    </citation>
    <scope>NUCLEOTIDE SEQUENCE [LARGE SCALE GENOMIC DNA]</scope>
    <source>
        <strain evidence="9 10">AF24-2</strain>
    </source>
</reference>
<dbReference type="InterPro" id="IPR006103">
    <property type="entry name" value="Glyco_hydro_2_cat"/>
</dbReference>
<dbReference type="InterPro" id="IPR040605">
    <property type="entry name" value="Glyco_hydro2_dom5"/>
</dbReference>
<comment type="caution">
    <text evidence="9">The sequence shown here is derived from an EMBL/GenBank/DDBJ whole genome shotgun (WGS) entry which is preliminary data.</text>
</comment>
<protein>
    <submittedName>
        <fullName evidence="9">DUF4982 domain-containing protein</fullName>
    </submittedName>
</protein>
<dbReference type="InterPro" id="IPR036156">
    <property type="entry name" value="Beta-gal/glucu_dom_sf"/>
</dbReference>
<dbReference type="Gene3D" id="2.60.120.260">
    <property type="entry name" value="Galactose-binding domain-like"/>
    <property type="match status" value="1"/>
</dbReference>
<evidence type="ECO:0000313" key="10">
    <source>
        <dbReference type="Proteomes" id="UP000285864"/>
    </source>
</evidence>
<dbReference type="EMBL" id="QRUU01000029">
    <property type="protein sequence ID" value="RGR96416.1"/>
    <property type="molecule type" value="Genomic_DNA"/>
</dbReference>
<dbReference type="Pfam" id="PF02836">
    <property type="entry name" value="Glyco_hydro_2_C"/>
    <property type="match status" value="1"/>
</dbReference>
<dbReference type="InterPro" id="IPR006101">
    <property type="entry name" value="Glyco_hydro_2"/>
</dbReference>
<dbReference type="PROSITE" id="PS51257">
    <property type="entry name" value="PROKAR_LIPOPROTEIN"/>
    <property type="match status" value="1"/>
</dbReference>
<dbReference type="AlphaFoldDB" id="A0A412GNS9"/>
<dbReference type="Pfam" id="PF16355">
    <property type="entry name" value="DUF4982"/>
    <property type="match status" value="1"/>
</dbReference>
<dbReference type="SUPFAM" id="SSF51445">
    <property type="entry name" value="(Trans)glycosidases"/>
    <property type="match status" value="1"/>
</dbReference>
<dbReference type="GO" id="GO:0004553">
    <property type="term" value="F:hydrolase activity, hydrolyzing O-glycosyl compounds"/>
    <property type="evidence" value="ECO:0007669"/>
    <property type="project" value="InterPro"/>
</dbReference>
<evidence type="ECO:0000259" key="4">
    <source>
        <dbReference type="Pfam" id="PF00703"/>
    </source>
</evidence>
<dbReference type="PRINTS" id="PR00132">
    <property type="entry name" value="GLHYDRLASE2"/>
</dbReference>
<dbReference type="GO" id="GO:0005975">
    <property type="term" value="P:carbohydrate metabolic process"/>
    <property type="evidence" value="ECO:0007669"/>
    <property type="project" value="InterPro"/>
</dbReference>
<gene>
    <name evidence="9" type="ORF">DWY20_08005</name>
</gene>
<evidence type="ECO:0000259" key="6">
    <source>
        <dbReference type="Pfam" id="PF02837"/>
    </source>
</evidence>
<dbReference type="Pfam" id="PF18565">
    <property type="entry name" value="Glyco_hydro2_C5"/>
    <property type="match status" value="1"/>
</dbReference>
<dbReference type="InterPro" id="IPR006104">
    <property type="entry name" value="Glyco_hydro_2_N"/>
</dbReference>
<dbReference type="InterPro" id="IPR017853">
    <property type="entry name" value="GH"/>
</dbReference>
<proteinExistence type="inferred from homology"/>
<dbReference type="Gene3D" id="3.20.20.80">
    <property type="entry name" value="Glycosidases"/>
    <property type="match status" value="1"/>
</dbReference>
<evidence type="ECO:0000259" key="7">
    <source>
        <dbReference type="Pfam" id="PF16355"/>
    </source>
</evidence>
<feature type="domain" description="Glycoside hydrolase family 2 catalytic" evidence="5">
    <location>
        <begin position="307"/>
        <end position="549"/>
    </location>
</feature>
<dbReference type="InterPro" id="IPR006102">
    <property type="entry name" value="Ig-like_GH2"/>
</dbReference>
<dbReference type="InterPro" id="IPR023232">
    <property type="entry name" value="Glyco_hydro_2_AS"/>
</dbReference>
<feature type="domain" description="Glycoside hydrolase family 2" evidence="8">
    <location>
        <begin position="732"/>
        <end position="833"/>
    </location>
</feature>
<dbReference type="InterPro" id="IPR051913">
    <property type="entry name" value="GH2_Domain-Containing"/>
</dbReference>
<dbReference type="Pfam" id="PF02837">
    <property type="entry name" value="Glyco_hydro_2_N"/>
    <property type="match status" value="1"/>
</dbReference>
<evidence type="ECO:0000259" key="5">
    <source>
        <dbReference type="Pfam" id="PF02836"/>
    </source>
</evidence>
<feature type="domain" description="Glycoside hydrolase family 2 immunoglobulin-like beta-sandwich" evidence="4">
    <location>
        <begin position="195"/>
        <end position="299"/>
    </location>
</feature>
<dbReference type="SUPFAM" id="SSF49785">
    <property type="entry name" value="Galactose-binding domain-like"/>
    <property type="match status" value="1"/>
</dbReference>
<feature type="domain" description="Glycosyl hydrolases family 2 sugar binding" evidence="6">
    <location>
        <begin position="90"/>
        <end position="184"/>
    </location>
</feature>
<keyword evidence="10" id="KW-1185">Reference proteome</keyword>
<dbReference type="PANTHER" id="PTHR42732">
    <property type="entry name" value="BETA-GALACTOSIDASE"/>
    <property type="match status" value="1"/>
</dbReference>
<dbReference type="InterPro" id="IPR032311">
    <property type="entry name" value="DUF4982"/>
</dbReference>
<dbReference type="RefSeq" id="WP_118484338.1">
    <property type="nucleotide sequence ID" value="NZ_QRUU01000029.1"/>
</dbReference>